<name>A0A5C8P6A5_9BURK</name>
<feature type="binding site" evidence="10">
    <location>
        <begin position="17"/>
        <end position="19"/>
    </location>
    <ligand>
        <name>UDP-N-acetyl-alpha-D-glucosamine</name>
        <dbReference type="ChEBI" id="CHEBI:57705"/>
    </ligand>
</feature>
<keyword evidence="2 10" id="KW-0132">Cell division</keyword>
<evidence type="ECO:0000256" key="1">
    <source>
        <dbReference type="ARBA" id="ARBA00022475"/>
    </source>
</evidence>
<dbReference type="PANTHER" id="PTHR21015">
    <property type="entry name" value="UDP-N-ACETYLGLUCOSAMINE--N-ACETYLMURAMYL-(PENTAPEPTIDE) PYROPHOSPHORYL-UNDECAPRENOL N-ACETYLGLUCOSAMINE TRANSFERASE 1"/>
    <property type="match status" value="1"/>
</dbReference>
<comment type="function">
    <text evidence="10">Cell wall formation. Catalyzes the transfer of a GlcNAc subunit on undecaprenyl-pyrophosphoryl-MurNAc-pentapeptide (lipid intermediate I) to form undecaprenyl-pyrophosphoryl-MurNAc-(pentapeptide)GlcNAc (lipid intermediate II).</text>
</comment>
<evidence type="ECO:0000256" key="5">
    <source>
        <dbReference type="ARBA" id="ARBA00022960"/>
    </source>
</evidence>
<dbReference type="SUPFAM" id="SSF53756">
    <property type="entry name" value="UDP-Glycosyltransferase/glycogen phosphorylase"/>
    <property type="match status" value="1"/>
</dbReference>
<comment type="caution">
    <text evidence="13">The sequence shown here is derived from an EMBL/GenBank/DDBJ whole genome shotgun (WGS) entry which is preliminary data.</text>
</comment>
<reference evidence="13 14" key="1">
    <citation type="submission" date="2019-06" db="EMBL/GenBank/DDBJ databases">
        <title>Quisquiliibacterium sp. nov., isolated from a maize field.</title>
        <authorList>
            <person name="Lin S.-Y."/>
            <person name="Tsai C.-F."/>
            <person name="Young C.-C."/>
        </authorList>
    </citation>
    <scope>NUCLEOTIDE SEQUENCE [LARGE SCALE GENOMIC DNA]</scope>
    <source>
        <strain evidence="13 14">CC-CFT501</strain>
    </source>
</reference>
<dbReference type="GO" id="GO:0050511">
    <property type="term" value="F:undecaprenyldiphospho-muramoylpentapeptide beta-N-acetylglucosaminyltransferase activity"/>
    <property type="evidence" value="ECO:0007669"/>
    <property type="project" value="UniProtKB-UniRule"/>
</dbReference>
<keyword evidence="4 10" id="KW-0808">Transferase</keyword>
<keyword evidence="8 10" id="KW-0131">Cell cycle</keyword>
<gene>
    <name evidence="10 13" type="primary">murG</name>
    <name evidence="13" type="ORF">FHP08_04195</name>
</gene>
<dbReference type="AlphaFoldDB" id="A0A5C8P6A5"/>
<dbReference type="GO" id="GO:0009252">
    <property type="term" value="P:peptidoglycan biosynthetic process"/>
    <property type="evidence" value="ECO:0007669"/>
    <property type="project" value="UniProtKB-UniRule"/>
</dbReference>
<organism evidence="13 14">
    <name type="scientific">Zeimonas arvi</name>
    <dbReference type="NCBI Taxonomy" id="2498847"/>
    <lineage>
        <taxon>Bacteria</taxon>
        <taxon>Pseudomonadati</taxon>
        <taxon>Pseudomonadota</taxon>
        <taxon>Betaproteobacteria</taxon>
        <taxon>Burkholderiales</taxon>
        <taxon>Burkholderiaceae</taxon>
        <taxon>Zeimonas</taxon>
    </lineage>
</organism>
<evidence type="ECO:0000313" key="14">
    <source>
        <dbReference type="Proteomes" id="UP000321548"/>
    </source>
</evidence>
<keyword evidence="9 10" id="KW-0961">Cell wall biogenesis/degradation</keyword>
<comment type="caution">
    <text evidence="10">Lacks conserved residue(s) required for the propagation of feature annotation.</text>
</comment>
<feature type="binding site" evidence="10">
    <location>
        <position position="247"/>
    </location>
    <ligand>
        <name>UDP-N-acetyl-alpha-D-glucosamine</name>
        <dbReference type="ChEBI" id="CHEBI:57705"/>
    </ligand>
</feature>
<keyword evidence="1 10" id="KW-1003">Cell membrane</keyword>
<dbReference type="GO" id="GO:0071555">
    <property type="term" value="P:cell wall organization"/>
    <property type="evidence" value="ECO:0007669"/>
    <property type="project" value="UniProtKB-KW"/>
</dbReference>
<feature type="domain" description="Glycosyl transferase family 28 C-terminal" evidence="12">
    <location>
        <begin position="187"/>
        <end position="345"/>
    </location>
</feature>
<evidence type="ECO:0000256" key="9">
    <source>
        <dbReference type="ARBA" id="ARBA00023316"/>
    </source>
</evidence>
<keyword evidence="3 10" id="KW-0328">Glycosyltransferase</keyword>
<keyword evidence="6 10" id="KW-0573">Peptidoglycan synthesis</keyword>
<dbReference type="GO" id="GO:0008360">
    <property type="term" value="P:regulation of cell shape"/>
    <property type="evidence" value="ECO:0007669"/>
    <property type="project" value="UniProtKB-KW"/>
</dbReference>
<evidence type="ECO:0000256" key="2">
    <source>
        <dbReference type="ARBA" id="ARBA00022618"/>
    </source>
</evidence>
<dbReference type="HAMAP" id="MF_00033">
    <property type="entry name" value="MurG"/>
    <property type="match status" value="1"/>
</dbReference>
<dbReference type="EMBL" id="VDUY01000001">
    <property type="protein sequence ID" value="TXL68888.1"/>
    <property type="molecule type" value="Genomic_DNA"/>
</dbReference>
<sequence length="360" mass="37526">MTAAPMTRTIMIMAGGTGGHVMPGLAVAEEMRARSWNVVWLGNPAGMEARLVPRHGIAMQPVEIGGVRGKGLLARLMLPAMLARAFWQSLRALRATRPSVVLGMGGYVAFPGGVMARLTGRPLVVHEQNSVAGLTNRLLARLANRVLEAFPGALPGALACGNPVRGDLARLPDPAQRYGARSGALRLLVVGGSLGAQVLNEVVPAALAALPAEARPRVTHQTGRGRRDEVERRYRESGLDAQVVEFIDDMAGAYAEADLLVCRAGAMTVSEIAAAGVASILVPFPHAVDDHQTGNARFLSEQGAARLLPQAGFDAARLAGLIAELDRGACAAMAARARALARPDAAAAVADVCEQVAADT</sequence>
<accession>A0A5C8P6A5</accession>
<dbReference type="InterPro" id="IPR007235">
    <property type="entry name" value="Glyco_trans_28_C"/>
</dbReference>
<dbReference type="EC" id="2.4.1.227" evidence="10"/>
<dbReference type="GO" id="GO:0005886">
    <property type="term" value="C:plasma membrane"/>
    <property type="evidence" value="ECO:0007669"/>
    <property type="project" value="UniProtKB-SubCell"/>
</dbReference>
<dbReference type="UniPathway" id="UPA00219"/>
<evidence type="ECO:0000256" key="4">
    <source>
        <dbReference type="ARBA" id="ARBA00022679"/>
    </source>
</evidence>
<evidence type="ECO:0000256" key="10">
    <source>
        <dbReference type="HAMAP-Rule" id="MF_00033"/>
    </source>
</evidence>
<keyword evidence="7 10" id="KW-0472">Membrane</keyword>
<dbReference type="CDD" id="cd03785">
    <property type="entry name" value="GT28_MurG"/>
    <property type="match status" value="1"/>
</dbReference>
<dbReference type="GO" id="GO:0051991">
    <property type="term" value="F:UDP-N-acetyl-D-glucosamine:N-acetylmuramoyl-L-alanyl-D-glutamyl-meso-2,6-diaminopimelyl-D-alanyl-D-alanine-diphosphoundecaprenol 4-beta-N-acetylglucosaminlytransferase activity"/>
    <property type="evidence" value="ECO:0007669"/>
    <property type="project" value="RHEA"/>
</dbReference>
<keyword evidence="14" id="KW-1185">Reference proteome</keyword>
<feature type="binding site" evidence="10">
    <location>
        <position position="129"/>
    </location>
    <ligand>
        <name>UDP-N-acetyl-alpha-D-glucosamine</name>
        <dbReference type="ChEBI" id="CHEBI:57705"/>
    </ligand>
</feature>
<feature type="binding site" evidence="10">
    <location>
        <position position="165"/>
    </location>
    <ligand>
        <name>UDP-N-acetyl-alpha-D-glucosamine</name>
        <dbReference type="ChEBI" id="CHEBI:57705"/>
    </ligand>
</feature>
<proteinExistence type="inferred from homology"/>
<dbReference type="GO" id="GO:0005975">
    <property type="term" value="P:carbohydrate metabolic process"/>
    <property type="evidence" value="ECO:0007669"/>
    <property type="project" value="InterPro"/>
</dbReference>
<evidence type="ECO:0000259" key="12">
    <source>
        <dbReference type="Pfam" id="PF04101"/>
    </source>
</evidence>
<feature type="binding site" evidence="10">
    <location>
        <position position="292"/>
    </location>
    <ligand>
        <name>UDP-N-acetyl-alpha-D-glucosamine</name>
        <dbReference type="ChEBI" id="CHEBI:57705"/>
    </ligand>
</feature>
<evidence type="ECO:0000256" key="7">
    <source>
        <dbReference type="ARBA" id="ARBA00023136"/>
    </source>
</evidence>
<evidence type="ECO:0000256" key="8">
    <source>
        <dbReference type="ARBA" id="ARBA00023306"/>
    </source>
</evidence>
<dbReference type="Gene3D" id="3.40.50.2000">
    <property type="entry name" value="Glycogen Phosphorylase B"/>
    <property type="match status" value="2"/>
</dbReference>
<protein>
    <recommendedName>
        <fullName evidence="10">UDP-N-acetylglucosamine--N-acetylmuramyl-(pentapeptide) pyrophosphoryl-undecaprenol N-acetylglucosamine transferase</fullName>
        <ecNumber evidence="10">2.4.1.227</ecNumber>
    </recommendedName>
    <alternativeName>
        <fullName evidence="10">Undecaprenyl-PP-MurNAc-pentapeptide-UDPGlcNAc GlcNAc transferase</fullName>
    </alternativeName>
</protein>
<dbReference type="OrthoDB" id="9808936at2"/>
<evidence type="ECO:0000256" key="6">
    <source>
        <dbReference type="ARBA" id="ARBA00022984"/>
    </source>
</evidence>
<comment type="similarity">
    <text evidence="10">Belongs to the glycosyltransferase 28 family. MurG subfamily.</text>
</comment>
<dbReference type="PANTHER" id="PTHR21015:SF22">
    <property type="entry name" value="GLYCOSYLTRANSFERASE"/>
    <property type="match status" value="1"/>
</dbReference>
<keyword evidence="5 10" id="KW-0133">Cell shape</keyword>
<feature type="domain" description="Glycosyltransferase family 28 N-terminal" evidence="11">
    <location>
        <begin position="10"/>
        <end position="147"/>
    </location>
</feature>
<comment type="subcellular location">
    <subcellularLocation>
        <location evidence="10">Cell membrane</location>
        <topology evidence="10">Peripheral membrane protein</topology>
        <orientation evidence="10">Cytoplasmic side</orientation>
    </subcellularLocation>
</comment>
<dbReference type="Pfam" id="PF03033">
    <property type="entry name" value="Glyco_transf_28"/>
    <property type="match status" value="1"/>
</dbReference>
<dbReference type="GO" id="GO:0051301">
    <property type="term" value="P:cell division"/>
    <property type="evidence" value="ECO:0007669"/>
    <property type="project" value="UniProtKB-KW"/>
</dbReference>
<dbReference type="Proteomes" id="UP000321548">
    <property type="component" value="Unassembled WGS sequence"/>
</dbReference>
<feature type="binding site" evidence="10">
    <location>
        <position position="193"/>
    </location>
    <ligand>
        <name>UDP-N-acetyl-alpha-D-glucosamine</name>
        <dbReference type="ChEBI" id="CHEBI:57705"/>
    </ligand>
</feature>
<dbReference type="Pfam" id="PF04101">
    <property type="entry name" value="Glyco_tran_28_C"/>
    <property type="match status" value="1"/>
</dbReference>
<dbReference type="InterPro" id="IPR004276">
    <property type="entry name" value="GlycoTrans_28_N"/>
</dbReference>
<dbReference type="InterPro" id="IPR006009">
    <property type="entry name" value="GlcNAc_MurG"/>
</dbReference>
<comment type="catalytic activity">
    <reaction evidence="10">
        <text>di-trans,octa-cis-undecaprenyl diphospho-N-acetyl-alpha-D-muramoyl-L-alanyl-D-glutamyl-meso-2,6-diaminopimeloyl-D-alanyl-D-alanine + UDP-N-acetyl-alpha-D-glucosamine = di-trans,octa-cis-undecaprenyl diphospho-[N-acetyl-alpha-D-glucosaminyl-(1-&gt;4)]-N-acetyl-alpha-D-muramoyl-L-alanyl-D-glutamyl-meso-2,6-diaminopimeloyl-D-alanyl-D-alanine + UDP + H(+)</text>
        <dbReference type="Rhea" id="RHEA:31227"/>
        <dbReference type="ChEBI" id="CHEBI:15378"/>
        <dbReference type="ChEBI" id="CHEBI:57705"/>
        <dbReference type="ChEBI" id="CHEBI:58223"/>
        <dbReference type="ChEBI" id="CHEBI:61387"/>
        <dbReference type="ChEBI" id="CHEBI:61388"/>
        <dbReference type="EC" id="2.4.1.227"/>
    </reaction>
</comment>
<dbReference type="NCBIfam" id="TIGR01133">
    <property type="entry name" value="murG"/>
    <property type="match status" value="1"/>
</dbReference>
<evidence type="ECO:0000313" key="13">
    <source>
        <dbReference type="EMBL" id="TXL68888.1"/>
    </source>
</evidence>
<comment type="pathway">
    <text evidence="10">Cell wall biogenesis; peptidoglycan biosynthesis.</text>
</comment>
<evidence type="ECO:0000259" key="11">
    <source>
        <dbReference type="Pfam" id="PF03033"/>
    </source>
</evidence>
<evidence type="ECO:0000256" key="3">
    <source>
        <dbReference type="ARBA" id="ARBA00022676"/>
    </source>
</evidence>
<dbReference type="RefSeq" id="WP_147703023.1">
    <property type="nucleotide sequence ID" value="NZ_VDUY01000001.1"/>
</dbReference>